<feature type="compositionally biased region" description="Basic residues" evidence="1">
    <location>
        <begin position="2044"/>
        <end position="2056"/>
    </location>
</feature>
<dbReference type="Pfam" id="PF18701">
    <property type="entry name" value="DUF5641"/>
    <property type="match status" value="1"/>
</dbReference>
<dbReference type="Pfam" id="PF05380">
    <property type="entry name" value="Peptidase_A17"/>
    <property type="match status" value="1"/>
</dbReference>
<dbReference type="Gene3D" id="3.10.10.10">
    <property type="entry name" value="HIV Type 1 Reverse Transcriptase, subunit A, domain 1"/>
    <property type="match status" value="1"/>
</dbReference>
<dbReference type="InterPro" id="IPR001584">
    <property type="entry name" value="Integrase_cat-core"/>
</dbReference>
<dbReference type="SMART" id="SM00343">
    <property type="entry name" value="ZnF_C2HC"/>
    <property type="match status" value="2"/>
</dbReference>
<dbReference type="Gene3D" id="1.10.340.70">
    <property type="match status" value="1"/>
</dbReference>
<sequence length="2098" mass="236226">MAPKKGAKGKKQQGNRPSLSPLKQSVTKTITKARETAKTVDGAIRRNGGVLDERSRVNLKGPVDRQLEALEKIPLAIAEHIEDAFIMGASDVDVARAREAMDEHLELRGYAELVEKFKLLKAGALRDDVSSTIGGGSPIDEEVDHKETSKKKEGSGNETNRVSGQVHGSHESIGKSTTTSSTMDSVELADNLSKQLTSMQQVQQLLLDKMTNMDINQLNTALCLKELGSMFKKDANKKKKAKKSSPEETDSEDGEDVGDAQETSPQMSTTVEKSSHSKLELEEKLGSTQKPEASAAALKESEESSQPASTLLKSSDTEKVVQKTALSSPVDSSAPILATNIINSITATITPFDGKGENYTLFRQMFDIMVHNNDGIPCSLKQSLLMKLLDKDVLAMMKTPSISEEDYKVLLENLDRQYADKEIATTQYLDLLDSHTFSPDDFNAMENELNRFCSIVNVLKSNGHNPDDPVFMRGFVKRLPIVIMGTVYKKMINGGHTFQSLVKVAYDTIREKHAVEVATEQHKKTNRADEVLTVDVNLARTGTNMSGHGAHKGKGSQSYKSCCLFCQKSDHTHNNCPLSPEERGMATKRSGRCFNCLSQRHQKSDCPSPMNCAKCGQRHHTGLCWDRKKQGQNESSEAKPHKPFFRATEGLKSSTHNSSSNRDSHGVNELSETTDSKESEGVTNLRSIASEQVYKKSAIGAVFSPKRSEESGKKLDELELDNVDNVHVFISRAVDPDANLPFMAFKGKSGELLLALVDCGASTTIVSTQTAKRLKMEEVGERILHFKGFVADSKPEPCTFYEVEVEDEEGRLWSTTCASYHRMNVRFVAPKLSQSDWKFLQDKGVDIQSLQNLGKEEGRPVDMIVVGNELEFGDFGFGAARQKNGKKELDNELLDRFRKSAVKDEDDKIYVAFPFNGREVDLQDNSEVAMKRLVSLFRTKLKDRKARKAYEDILKQQLASEIIEEVTEEMNTTGPTYYIPHDVVVKEDSTTTKLRIVLDASSHRKGELSLNECLHPGPSLLQPIHGILLRCRLTEFLMIGDIEKAFHQVRIQPEFRNVTRFLWVRDIDKEPVGDNLVIYRFTRLPFGVACSPFLLSVTIEAYLEVDPDELNEKVQRCLYVDNVVIPLDGKEELSDLHPRLKHKFKKMHMNLREFLCNDPEVMAKIPEEDKAASTSSKLLGHVWDSVDDTFGIKIATPPKGIPTKREVVAFHAQTYDPTGLLAPIVVQTKLLIRKLWEKKVPWTRKIPEVLHPLWNEIASGFKDRVFKIPRRLFMDYDKTGVKLILFSDATKDNYAVTAYLRVKALNGEFESKLIYSKSRIRPCHSNFSIPQMELLGLECAVNAAINLVGELGIKIEQVVFFTDSTCVLHWVHKKVGNHIGLRWAANRVAKVRKGLQRLSELQLDPRVRYVRTDQNPADIASRGAILAVLRDLTMWHNGPIFLRLPEDQWPKWLEDIPDNPREFHILLVGASMMTTDTGETKVEKEDKLEESGKTKSSTIVPYDRTNSLRKLTSVVRYGLQFVLNIVKKRNARFPEKKVSFGGYTMRQFQLAADDNDEITKRRIARTFIISDHYKDAEETLQVTPPQQFQPQLGADGLYRHNRPFIKSTNPSIGSEMKHPIILIDKHPLARMLVYEIHESLLHQGIKQVVYEVQKRYWIKNIGRLVRKVRASCTRCQKLHARPFKYPYADALPSVRCQIVVPFSCVGLDLFGPLYHKSKYGEGKVWVLIVTCMVTRGVHLEIMPDNTTVSFITSLGRVFARRGVPQYILSDNAPTFKLGYDMMNTDLKTLVNQSASLTSYLAEKEIEVKLITPFSPWKGAVYERLIAIAKNMIFKIIGTNRVSLLELESLVIEVEGIMNNRPITPNQKHLVDSEAVRPIDFLLPNARLSLPIDREGVVGVIRKGATEQLTRKLMEGTNALKDKLWNRFSEEYLNFLRESVNRKAAHSRITPAVGQVVLVVTNLVKRYEWPLGRIQELLYSSEGKVQSVRVKVGKNVVEKSVSHLIPLEVPADSDRETSPIVDASRNVESSDKDQPVPTAKNQAQKSRRTRPYLHRKAKEPANHAVLAVRPDRTSEGSSEVRFRSPQCCERNGKPFPFPT</sequence>
<dbReference type="InterPro" id="IPR008042">
    <property type="entry name" value="Retrotrans_Pao"/>
</dbReference>
<feature type="region of interest" description="Disordered" evidence="1">
    <location>
        <begin position="233"/>
        <end position="318"/>
    </location>
</feature>
<dbReference type="InterPro" id="IPR012337">
    <property type="entry name" value="RNaseH-like_sf"/>
</dbReference>
<dbReference type="InterPro" id="IPR041588">
    <property type="entry name" value="Integrase_H2C2"/>
</dbReference>
<dbReference type="STRING" id="1611254.A0A2G5S9L2"/>
<feature type="region of interest" description="Disordered" evidence="1">
    <location>
        <begin position="1"/>
        <end position="27"/>
    </location>
</feature>
<dbReference type="EMBL" id="PDUG01000063">
    <property type="protein sequence ID" value="PIC11602.1"/>
    <property type="molecule type" value="Genomic_DNA"/>
</dbReference>
<gene>
    <name evidence="3" type="ORF">B9Z55_028978</name>
</gene>
<feature type="compositionally biased region" description="Polar residues" evidence="1">
    <location>
        <begin position="174"/>
        <end position="184"/>
    </location>
</feature>
<proteinExistence type="predicted"/>
<feature type="compositionally biased region" description="Polar residues" evidence="1">
    <location>
        <begin position="15"/>
        <end position="27"/>
    </location>
</feature>
<evidence type="ECO:0000313" key="4">
    <source>
        <dbReference type="Proteomes" id="UP000230233"/>
    </source>
</evidence>
<dbReference type="SUPFAM" id="SSF56672">
    <property type="entry name" value="DNA/RNA polymerases"/>
    <property type="match status" value="1"/>
</dbReference>
<reference evidence="4" key="1">
    <citation type="submission" date="2017-10" db="EMBL/GenBank/DDBJ databases">
        <title>Rapid genome shrinkage in a self-fertile nematode reveals novel sperm competition proteins.</title>
        <authorList>
            <person name="Yin D."/>
            <person name="Schwarz E.M."/>
            <person name="Thomas C.G."/>
            <person name="Felde R.L."/>
            <person name="Korf I.F."/>
            <person name="Cutter A.D."/>
            <person name="Schartner C.M."/>
            <person name="Ralston E.J."/>
            <person name="Meyer B.J."/>
            <person name="Haag E.S."/>
        </authorList>
    </citation>
    <scope>NUCLEOTIDE SEQUENCE [LARGE SCALE GENOMIC DNA]</scope>
    <source>
        <strain evidence="4">JU1422</strain>
    </source>
</reference>
<keyword evidence="4" id="KW-1185">Reference proteome</keyword>
<dbReference type="PANTHER" id="PTHR47331:SF1">
    <property type="entry name" value="GAG-LIKE PROTEIN"/>
    <property type="match status" value="1"/>
</dbReference>
<dbReference type="Pfam" id="PF03564">
    <property type="entry name" value="DUF1759"/>
    <property type="match status" value="1"/>
</dbReference>
<dbReference type="Pfam" id="PF17921">
    <property type="entry name" value="Integrase_H2C2"/>
    <property type="match status" value="1"/>
</dbReference>
<feature type="region of interest" description="Disordered" evidence="1">
    <location>
        <begin position="2007"/>
        <end position="2098"/>
    </location>
</feature>
<dbReference type="GO" id="GO:0042575">
    <property type="term" value="C:DNA polymerase complex"/>
    <property type="evidence" value="ECO:0007669"/>
    <property type="project" value="UniProtKB-ARBA"/>
</dbReference>
<dbReference type="Gene3D" id="3.30.70.270">
    <property type="match status" value="1"/>
</dbReference>
<feature type="compositionally biased region" description="Basic and acidic residues" evidence="1">
    <location>
        <begin position="2068"/>
        <end position="2081"/>
    </location>
</feature>
<dbReference type="OrthoDB" id="5920525at2759"/>
<evidence type="ECO:0000313" key="3">
    <source>
        <dbReference type="EMBL" id="PIC11602.1"/>
    </source>
</evidence>
<feature type="compositionally biased region" description="Acidic residues" evidence="1">
    <location>
        <begin position="247"/>
        <end position="259"/>
    </location>
</feature>
<comment type="caution">
    <text evidence="3">The sequence shown here is derived from an EMBL/GenBank/DDBJ whole genome shotgun (WGS) entry which is preliminary data.</text>
</comment>
<feature type="domain" description="Integrase catalytic" evidence="2">
    <location>
        <begin position="1697"/>
        <end position="1885"/>
    </location>
</feature>
<dbReference type="GO" id="GO:0003676">
    <property type="term" value="F:nucleic acid binding"/>
    <property type="evidence" value="ECO:0007669"/>
    <property type="project" value="InterPro"/>
</dbReference>
<dbReference type="PROSITE" id="PS50994">
    <property type="entry name" value="INTEGRASE"/>
    <property type="match status" value="1"/>
</dbReference>
<dbReference type="SUPFAM" id="SSF53098">
    <property type="entry name" value="Ribonuclease H-like"/>
    <property type="match status" value="1"/>
</dbReference>
<feature type="compositionally biased region" description="Basic and acidic residues" evidence="1">
    <location>
        <begin position="273"/>
        <end position="285"/>
    </location>
</feature>
<feature type="compositionally biased region" description="Basic and acidic residues" evidence="1">
    <location>
        <begin position="631"/>
        <end position="640"/>
    </location>
</feature>
<protein>
    <recommendedName>
        <fullName evidence="2">Integrase catalytic domain-containing protein</fullName>
    </recommendedName>
</protein>
<dbReference type="InterPro" id="IPR040676">
    <property type="entry name" value="DUF5641"/>
</dbReference>
<dbReference type="InterPro" id="IPR043128">
    <property type="entry name" value="Rev_trsase/Diguanyl_cyclase"/>
</dbReference>
<feature type="region of interest" description="Disordered" evidence="1">
    <location>
        <begin position="631"/>
        <end position="683"/>
    </location>
</feature>
<dbReference type="GO" id="GO:0008270">
    <property type="term" value="F:zinc ion binding"/>
    <property type="evidence" value="ECO:0007669"/>
    <property type="project" value="InterPro"/>
</dbReference>
<dbReference type="InterPro" id="IPR005312">
    <property type="entry name" value="DUF1759"/>
</dbReference>
<dbReference type="InterPro" id="IPR043502">
    <property type="entry name" value="DNA/RNA_pol_sf"/>
</dbReference>
<dbReference type="InterPro" id="IPR001878">
    <property type="entry name" value="Znf_CCHC"/>
</dbReference>
<feature type="region of interest" description="Disordered" evidence="1">
    <location>
        <begin position="130"/>
        <end position="185"/>
    </location>
</feature>
<feature type="compositionally biased region" description="Polar residues" evidence="1">
    <location>
        <begin position="261"/>
        <end position="271"/>
    </location>
</feature>
<dbReference type="Pfam" id="PF00078">
    <property type="entry name" value="RVT_1"/>
    <property type="match status" value="1"/>
</dbReference>
<accession>A0A2G5S9L2</accession>
<organism evidence="3 4">
    <name type="scientific">Caenorhabditis nigoni</name>
    <dbReference type="NCBI Taxonomy" id="1611254"/>
    <lineage>
        <taxon>Eukaryota</taxon>
        <taxon>Metazoa</taxon>
        <taxon>Ecdysozoa</taxon>
        <taxon>Nematoda</taxon>
        <taxon>Chromadorea</taxon>
        <taxon>Rhabditida</taxon>
        <taxon>Rhabditina</taxon>
        <taxon>Rhabditomorpha</taxon>
        <taxon>Rhabditoidea</taxon>
        <taxon>Rhabditidae</taxon>
        <taxon>Peloderinae</taxon>
        <taxon>Caenorhabditis</taxon>
    </lineage>
</organism>
<dbReference type="GO" id="GO:0015074">
    <property type="term" value="P:DNA integration"/>
    <property type="evidence" value="ECO:0007669"/>
    <property type="project" value="InterPro"/>
</dbReference>
<feature type="compositionally biased region" description="Basic and acidic residues" evidence="1">
    <location>
        <begin position="143"/>
        <end position="155"/>
    </location>
</feature>
<feature type="compositionally biased region" description="Basic residues" evidence="1">
    <location>
        <begin position="1"/>
        <end position="13"/>
    </location>
</feature>
<dbReference type="PANTHER" id="PTHR47331">
    <property type="entry name" value="PHD-TYPE DOMAIN-CONTAINING PROTEIN"/>
    <property type="match status" value="1"/>
</dbReference>
<dbReference type="InterPro" id="IPR000477">
    <property type="entry name" value="RT_dom"/>
</dbReference>
<dbReference type="Proteomes" id="UP000230233">
    <property type="component" value="Unassembled WGS sequence"/>
</dbReference>
<dbReference type="Gene3D" id="3.30.420.10">
    <property type="entry name" value="Ribonuclease H-like superfamily/Ribonuclease H"/>
    <property type="match status" value="1"/>
</dbReference>
<dbReference type="InterPro" id="IPR036397">
    <property type="entry name" value="RNaseH_sf"/>
</dbReference>
<name>A0A2G5S9L2_9PELO</name>
<evidence type="ECO:0000256" key="1">
    <source>
        <dbReference type="SAM" id="MobiDB-lite"/>
    </source>
</evidence>
<evidence type="ECO:0000259" key="2">
    <source>
        <dbReference type="PROSITE" id="PS50994"/>
    </source>
</evidence>